<feature type="transmembrane region" description="Helical" evidence="9">
    <location>
        <begin position="92"/>
        <end position="116"/>
    </location>
</feature>
<evidence type="ECO:0000256" key="3">
    <source>
        <dbReference type="ARBA" id="ARBA00022475"/>
    </source>
</evidence>
<dbReference type="HOGENOM" id="CLU_069101_1_1_9"/>
<dbReference type="GO" id="GO:0009401">
    <property type="term" value="P:phosphoenolpyruvate-dependent sugar phosphotransferase system"/>
    <property type="evidence" value="ECO:0007669"/>
    <property type="project" value="UniProtKB-KW"/>
</dbReference>
<sequence>MHFTVLQIILLTLLAFIKHIDYYGIPMLFVNYPVFWGLFTGIIMGDVQTGLLVGGTVQLMSLGVAGFGGSSVPDYGTTAIIATAFGVSMGKSAGLAIGLPVGMLGVQLDVIVKILNGFVAKKAKSYADAREFKKMNAVTWLGPIFFGLSAAIPVFISVTLGQSAVNFILQVMPKWFMSGLTIAGEMLPAVGIAMLLNYMPTGKLVNYLLIGFFLAAFLKVPIIGAAIIGFAAAFSTYKQAEKEGQARAAADAANVTSGIGEDE</sequence>
<feature type="transmembrane region" description="Helical" evidence="9">
    <location>
        <begin position="176"/>
        <end position="196"/>
    </location>
</feature>
<evidence type="ECO:0000256" key="1">
    <source>
        <dbReference type="ARBA" id="ARBA00004651"/>
    </source>
</evidence>
<dbReference type="PANTHER" id="PTHR32502">
    <property type="entry name" value="N-ACETYLGALACTOSAMINE PERMEASE II COMPONENT-RELATED"/>
    <property type="match status" value="1"/>
</dbReference>
<dbReference type="AlphaFoldDB" id="A0A0F4LN81"/>
<dbReference type="PATRIC" id="fig|303541.3.peg.1521"/>
<evidence type="ECO:0000256" key="2">
    <source>
        <dbReference type="ARBA" id="ARBA00022448"/>
    </source>
</evidence>
<evidence type="ECO:0000256" key="4">
    <source>
        <dbReference type="ARBA" id="ARBA00022597"/>
    </source>
</evidence>
<dbReference type="OrthoDB" id="1649937at2"/>
<organism evidence="10 11">
    <name type="scientific">Lactobacillus apis</name>
    <dbReference type="NCBI Taxonomy" id="303541"/>
    <lineage>
        <taxon>Bacteria</taxon>
        <taxon>Bacillati</taxon>
        <taxon>Bacillota</taxon>
        <taxon>Bacilli</taxon>
        <taxon>Lactobacillales</taxon>
        <taxon>Lactobacillaceae</taxon>
        <taxon>Lactobacillus</taxon>
    </lineage>
</organism>
<evidence type="ECO:0000313" key="10">
    <source>
        <dbReference type="EMBL" id="KJY60040.1"/>
    </source>
</evidence>
<comment type="subcellular location">
    <subcellularLocation>
        <location evidence="1">Cell membrane</location>
        <topology evidence="1">Multi-pass membrane protein</topology>
    </subcellularLocation>
</comment>
<dbReference type="PROSITE" id="PS51106">
    <property type="entry name" value="PTS_EIIC_TYPE_4"/>
    <property type="match status" value="1"/>
</dbReference>
<evidence type="ECO:0000256" key="7">
    <source>
        <dbReference type="ARBA" id="ARBA00022989"/>
    </source>
</evidence>
<evidence type="ECO:0000256" key="6">
    <source>
        <dbReference type="ARBA" id="ARBA00022692"/>
    </source>
</evidence>
<evidence type="ECO:0000256" key="5">
    <source>
        <dbReference type="ARBA" id="ARBA00022683"/>
    </source>
</evidence>
<keyword evidence="3" id="KW-1003">Cell membrane</keyword>
<gene>
    <name evidence="10" type="ORF">JF72_13500</name>
</gene>
<dbReference type="STRING" id="303541.JF72_13500"/>
<reference evidence="10 11" key="1">
    <citation type="submission" date="2015-01" db="EMBL/GenBank/DDBJ databases">
        <title>Comparative genomics of the lactic acid bacteria isolated from the honey bee gut.</title>
        <authorList>
            <person name="Ellegaard K.M."/>
            <person name="Tamarit D."/>
            <person name="Javelind E."/>
            <person name="Olofsson T."/>
            <person name="Andersson S.G."/>
            <person name="Vasquez A."/>
        </authorList>
    </citation>
    <scope>NUCLEOTIDE SEQUENCE [LARGE SCALE GENOMIC DNA]</scope>
    <source>
        <strain evidence="10 11">Hma11</strain>
    </source>
</reference>
<proteinExistence type="predicted"/>
<dbReference type="GeneID" id="78161008"/>
<keyword evidence="11" id="KW-1185">Reference proteome</keyword>
<dbReference type="GO" id="GO:0005886">
    <property type="term" value="C:plasma membrane"/>
    <property type="evidence" value="ECO:0007669"/>
    <property type="project" value="UniProtKB-SubCell"/>
</dbReference>
<protein>
    <submittedName>
        <fullName evidence="10">PTS Man IIC</fullName>
    </submittedName>
</protein>
<dbReference type="InterPro" id="IPR050303">
    <property type="entry name" value="GatZ_KbaZ_carbometab"/>
</dbReference>
<feature type="transmembrane region" description="Helical" evidence="9">
    <location>
        <begin position="137"/>
        <end position="156"/>
    </location>
</feature>
<keyword evidence="4" id="KW-0762">Sugar transport</keyword>
<dbReference type="Pfam" id="PF03609">
    <property type="entry name" value="EII-Sor"/>
    <property type="match status" value="1"/>
</dbReference>
<dbReference type="PANTHER" id="PTHR32502:SF28">
    <property type="entry name" value="PHOSPHOTRANSFERASE SYSTEM SUGAR-SPECIFIC EIIC COMPONENT"/>
    <property type="match status" value="1"/>
</dbReference>
<feature type="transmembrane region" description="Helical" evidence="9">
    <location>
        <begin position="208"/>
        <end position="234"/>
    </location>
</feature>
<dbReference type="InterPro" id="IPR004700">
    <property type="entry name" value="PTS_IIC_man"/>
</dbReference>
<evidence type="ECO:0000256" key="9">
    <source>
        <dbReference type="SAM" id="Phobius"/>
    </source>
</evidence>
<dbReference type="EMBL" id="JXLG01000010">
    <property type="protein sequence ID" value="KJY60040.1"/>
    <property type="molecule type" value="Genomic_DNA"/>
</dbReference>
<comment type="caution">
    <text evidence="10">The sequence shown here is derived from an EMBL/GenBank/DDBJ whole genome shotgun (WGS) entry which is preliminary data.</text>
</comment>
<keyword evidence="7 9" id="KW-1133">Transmembrane helix</keyword>
<evidence type="ECO:0000256" key="8">
    <source>
        <dbReference type="ARBA" id="ARBA00023136"/>
    </source>
</evidence>
<keyword evidence="2" id="KW-0813">Transport</keyword>
<dbReference type="RefSeq" id="WP_046307936.1">
    <property type="nucleotide sequence ID" value="NZ_BMCV01000003.1"/>
</dbReference>
<evidence type="ECO:0000313" key="11">
    <source>
        <dbReference type="Proteomes" id="UP000033682"/>
    </source>
</evidence>
<keyword evidence="8 9" id="KW-0472">Membrane</keyword>
<accession>A0A0F4LN81</accession>
<dbReference type="KEGG" id="lapi:DKL56_07415"/>
<name>A0A0F4LN81_9LACO</name>
<keyword evidence="6 9" id="KW-0812">Transmembrane</keyword>
<keyword evidence="5" id="KW-0598">Phosphotransferase system</keyword>
<dbReference type="Proteomes" id="UP000033682">
    <property type="component" value="Unassembled WGS sequence"/>
</dbReference>